<gene>
    <name evidence="2" type="ORF">GYA37_02790</name>
</gene>
<evidence type="ECO:0000313" key="3">
    <source>
        <dbReference type="Proteomes" id="UP000590542"/>
    </source>
</evidence>
<name>A0A7X9E7B2_UNCKA</name>
<sequence>MLLKFLPFSQKKEKNQNLNLKESLQSQKQNEAFLNLGLNLLSSTDTTNSNNPSILKNKKIKFISDDSDEVVPFFKKLILCLCIIFSVVIILNLLTTQIIKSLKVKQDSLIRQVQSYSEIEKSAKYVDKRVSYYKKILSQRESMSPRLDFILSNTDESIYIKDARYSLSSFSIFAEGPNAYTFTNLISKYLSGGVVSEISIKGARLNTRTGMFEVDMEGRFK</sequence>
<reference evidence="2 3" key="1">
    <citation type="journal article" date="2020" name="Biotechnol. Biofuels">
        <title>New insights from the biogas microbiome by comprehensive genome-resolved metagenomics of nearly 1600 species originating from multiple anaerobic digesters.</title>
        <authorList>
            <person name="Campanaro S."/>
            <person name="Treu L."/>
            <person name="Rodriguez-R L.M."/>
            <person name="Kovalovszki A."/>
            <person name="Ziels R.M."/>
            <person name="Maus I."/>
            <person name="Zhu X."/>
            <person name="Kougias P.G."/>
            <person name="Basile A."/>
            <person name="Luo G."/>
            <person name="Schluter A."/>
            <person name="Konstantinidis K.T."/>
            <person name="Angelidaki I."/>
        </authorList>
    </citation>
    <scope>NUCLEOTIDE SEQUENCE [LARGE SCALE GENOMIC DNA]</scope>
    <source>
        <strain evidence="2">AS27yjCOA_202</strain>
    </source>
</reference>
<dbReference type="EMBL" id="JAAZNV010000009">
    <property type="protein sequence ID" value="NMB91749.1"/>
    <property type="molecule type" value="Genomic_DNA"/>
</dbReference>
<comment type="caution">
    <text evidence="2">The sequence shown here is derived from an EMBL/GenBank/DDBJ whole genome shotgun (WGS) entry which is preliminary data.</text>
</comment>
<proteinExistence type="predicted"/>
<keyword evidence="1" id="KW-1133">Transmembrane helix</keyword>
<evidence type="ECO:0008006" key="4">
    <source>
        <dbReference type="Google" id="ProtNLM"/>
    </source>
</evidence>
<accession>A0A7X9E7B2</accession>
<evidence type="ECO:0000256" key="1">
    <source>
        <dbReference type="SAM" id="Phobius"/>
    </source>
</evidence>
<keyword evidence="1" id="KW-0812">Transmembrane</keyword>
<organism evidence="2 3">
    <name type="scientific">candidate division WWE3 bacterium</name>
    <dbReference type="NCBI Taxonomy" id="2053526"/>
    <lineage>
        <taxon>Bacteria</taxon>
        <taxon>Katanobacteria</taxon>
    </lineage>
</organism>
<evidence type="ECO:0000313" key="2">
    <source>
        <dbReference type="EMBL" id="NMB91749.1"/>
    </source>
</evidence>
<dbReference type="Proteomes" id="UP000590542">
    <property type="component" value="Unassembled WGS sequence"/>
</dbReference>
<protein>
    <recommendedName>
        <fullName evidence="4">PilN domain-containing protein</fullName>
    </recommendedName>
</protein>
<dbReference type="AlphaFoldDB" id="A0A7X9E7B2"/>
<keyword evidence="1" id="KW-0472">Membrane</keyword>
<feature type="transmembrane region" description="Helical" evidence="1">
    <location>
        <begin position="73"/>
        <end position="95"/>
    </location>
</feature>